<dbReference type="GO" id="GO:0090729">
    <property type="term" value="F:toxin activity"/>
    <property type="evidence" value="ECO:0007669"/>
    <property type="project" value="UniProtKB-KW"/>
</dbReference>
<dbReference type="KEGG" id="thi:THI_1946"/>
<keyword evidence="5 8" id="KW-0378">Hydrolase</keyword>
<dbReference type="EMBL" id="FP475956">
    <property type="protein sequence ID" value="CAZ88609.1"/>
    <property type="molecule type" value="Genomic_DNA"/>
</dbReference>
<dbReference type="CDD" id="cd18736">
    <property type="entry name" value="PIN_CcVapC1-like"/>
    <property type="match status" value="1"/>
</dbReference>
<feature type="binding site" evidence="8">
    <location>
        <position position="99"/>
    </location>
    <ligand>
        <name>Mg(2+)</name>
        <dbReference type="ChEBI" id="CHEBI:18420"/>
    </ligand>
</feature>
<dbReference type="GO" id="GO:0004540">
    <property type="term" value="F:RNA nuclease activity"/>
    <property type="evidence" value="ECO:0007669"/>
    <property type="project" value="InterPro"/>
</dbReference>
<gene>
    <name evidence="8 11" type="primary">vapC</name>
    <name evidence="10" type="ordered locus">THI_1946</name>
    <name evidence="11" type="ORF">THICB1_20081</name>
</gene>
<evidence type="ECO:0000256" key="5">
    <source>
        <dbReference type="ARBA" id="ARBA00022801"/>
    </source>
</evidence>
<keyword evidence="8" id="KW-0800">Toxin</keyword>
<dbReference type="InterPro" id="IPR022907">
    <property type="entry name" value="VapC_family"/>
</dbReference>
<dbReference type="GO" id="GO:0000287">
    <property type="term" value="F:magnesium ion binding"/>
    <property type="evidence" value="ECO:0007669"/>
    <property type="project" value="UniProtKB-UniRule"/>
</dbReference>
<evidence type="ECO:0000256" key="7">
    <source>
        <dbReference type="ARBA" id="ARBA00038093"/>
    </source>
</evidence>
<dbReference type="HOGENOM" id="CLU_118482_5_3_4"/>
<dbReference type="eggNOG" id="COG1487">
    <property type="taxonomic scope" value="Bacteria"/>
</dbReference>
<keyword evidence="6 8" id="KW-0460">Magnesium</keyword>
<dbReference type="GO" id="GO:0016787">
    <property type="term" value="F:hydrolase activity"/>
    <property type="evidence" value="ECO:0007669"/>
    <property type="project" value="UniProtKB-KW"/>
</dbReference>
<evidence type="ECO:0000256" key="4">
    <source>
        <dbReference type="ARBA" id="ARBA00022723"/>
    </source>
</evidence>
<organism evidence="10 12">
    <name type="scientific">Thiomonas arsenitoxydans (strain DSM 22701 / CIP 110005 / 3As)</name>
    <dbReference type="NCBI Taxonomy" id="426114"/>
    <lineage>
        <taxon>Bacteria</taxon>
        <taxon>Pseudomonadati</taxon>
        <taxon>Pseudomonadota</taxon>
        <taxon>Betaproteobacteria</taxon>
        <taxon>Burkholderiales</taxon>
        <taxon>Thiomonas</taxon>
    </lineage>
</organism>
<dbReference type="GO" id="GO:0004519">
    <property type="term" value="F:endonuclease activity"/>
    <property type="evidence" value="ECO:0007669"/>
    <property type="project" value="UniProtKB-KW"/>
</dbReference>
<name>D6CTJ0_THIA3</name>
<keyword evidence="2 8" id="KW-1277">Toxin-antitoxin system</keyword>
<keyword evidence="13" id="KW-1185">Reference proteome</keyword>
<dbReference type="RefSeq" id="WP_013105928.1">
    <property type="nucleotide sequence ID" value="NC_014145.1"/>
</dbReference>
<dbReference type="InterPro" id="IPR002716">
    <property type="entry name" value="PIN_dom"/>
</dbReference>
<keyword evidence="4 8" id="KW-0479">Metal-binding</keyword>
<evidence type="ECO:0000259" key="9">
    <source>
        <dbReference type="Pfam" id="PF01850"/>
    </source>
</evidence>
<dbReference type="InterPro" id="IPR050556">
    <property type="entry name" value="Type_II_TA_system_RNase"/>
</dbReference>
<evidence type="ECO:0000313" key="10">
    <source>
        <dbReference type="EMBL" id="CAZ88609.1"/>
    </source>
</evidence>
<evidence type="ECO:0000313" key="12">
    <source>
        <dbReference type="Proteomes" id="UP000002372"/>
    </source>
</evidence>
<evidence type="ECO:0000313" key="11">
    <source>
        <dbReference type="EMBL" id="CQR32147.1"/>
    </source>
</evidence>
<keyword evidence="11" id="KW-0255">Endonuclease</keyword>
<dbReference type="OrthoDB" id="9796690at2"/>
<feature type="binding site" evidence="8">
    <location>
        <position position="8"/>
    </location>
    <ligand>
        <name>Mg(2+)</name>
        <dbReference type="ChEBI" id="CHEBI:18420"/>
    </ligand>
</feature>
<reference key="1">
    <citation type="submission" date="2009-07" db="EMBL/GenBank/DDBJ databases">
        <authorList>
            <person name="Genoscope - CEA"/>
        </authorList>
    </citation>
    <scope>NUCLEOTIDE SEQUENCE</scope>
    <source>
        <strain>3As</strain>
    </source>
</reference>
<dbReference type="EC" id="3.1.-.-" evidence="8"/>
<accession>D6CTJ0</accession>
<evidence type="ECO:0000313" key="13">
    <source>
        <dbReference type="Proteomes" id="UP000078599"/>
    </source>
</evidence>
<keyword evidence="3 8" id="KW-0540">Nuclease</keyword>
<dbReference type="EMBL" id="CTRI01000012">
    <property type="protein sequence ID" value="CQR32147.1"/>
    <property type="molecule type" value="Genomic_DNA"/>
</dbReference>
<comment type="cofactor">
    <cofactor evidence="1 8">
        <name>Mg(2+)</name>
        <dbReference type="ChEBI" id="CHEBI:18420"/>
    </cofactor>
</comment>
<evidence type="ECO:0000256" key="8">
    <source>
        <dbReference type="HAMAP-Rule" id="MF_00265"/>
    </source>
</evidence>
<dbReference type="PANTHER" id="PTHR33653:SF1">
    <property type="entry name" value="RIBONUCLEASE VAPC2"/>
    <property type="match status" value="1"/>
</dbReference>
<dbReference type="PANTHER" id="PTHR33653">
    <property type="entry name" value="RIBONUCLEASE VAPC2"/>
    <property type="match status" value="1"/>
</dbReference>
<evidence type="ECO:0000256" key="1">
    <source>
        <dbReference type="ARBA" id="ARBA00001946"/>
    </source>
</evidence>
<dbReference type="InterPro" id="IPR029060">
    <property type="entry name" value="PIN-like_dom_sf"/>
</dbReference>
<dbReference type="Proteomes" id="UP000002372">
    <property type="component" value="Chromosome"/>
</dbReference>
<evidence type="ECO:0000256" key="6">
    <source>
        <dbReference type="ARBA" id="ARBA00022842"/>
    </source>
</evidence>
<dbReference type="Gene3D" id="3.40.50.1010">
    <property type="entry name" value="5'-nuclease"/>
    <property type="match status" value="1"/>
</dbReference>
<sequence>MSPKYMLDTNICIYLMKRQPVQVAQRFAQCFVGDIVISAITLAELEYGVACSGAAREQNREALTTFVEDVPVAPFDIRSAQSYGPIRLATRERNRDALDKLIAAHAVALGTVLVTNNTADFQAYPGLAVENWVNNH</sequence>
<dbReference type="AlphaFoldDB" id="D6CTJ0"/>
<reference evidence="11 13" key="4">
    <citation type="submission" date="2015-03" db="EMBL/GenBank/DDBJ databases">
        <authorList>
            <person name="Regsiter A."/>
            <person name="william w."/>
        </authorList>
    </citation>
    <scope>NUCLEOTIDE SEQUENCE [LARGE SCALE GENOMIC DNA]</scope>
    <source>
        <strain evidence="11 13">CB1</strain>
    </source>
</reference>
<reference evidence="12" key="2">
    <citation type="journal article" date="2010" name="PLoS Genet.">
        <title>Structure, function, and evolution of the Thiomonas spp. genome.</title>
        <authorList>
            <person name="Arsene-Ploetze F."/>
            <person name="Koechler S."/>
            <person name="Marchal M."/>
            <person name="Coppee J.Y."/>
            <person name="Chandler M."/>
            <person name="Bonnefoy V."/>
            <person name="Brochier-Armanet C."/>
            <person name="Barakat M."/>
            <person name="Barbe V."/>
            <person name="Battaglia-Brunet F."/>
            <person name="Bruneel O."/>
            <person name="Bryan C.G."/>
            <person name="Cleiss-Arnold J."/>
            <person name="Cruveiller S."/>
            <person name="Erhardt M."/>
            <person name="Heinrich-Salmeron A."/>
            <person name="Hommais F."/>
            <person name="Joulian C."/>
            <person name="Krin E."/>
            <person name="Lieutaud A."/>
            <person name="Lievremont D."/>
            <person name="Michel C."/>
            <person name="Muller D."/>
            <person name="Ortet P."/>
            <person name="Proux C."/>
            <person name="Siguier P."/>
            <person name="Roche D."/>
            <person name="Rouy Z."/>
            <person name="Salvignol G."/>
            <person name="Slyemi D."/>
            <person name="Talla E."/>
            <person name="Weiss S."/>
            <person name="Weissenbach J."/>
            <person name="Medigue C."/>
            <person name="Bertin P.N."/>
        </authorList>
    </citation>
    <scope>NUCLEOTIDE SEQUENCE [LARGE SCALE GENOMIC DNA]</scope>
    <source>
        <strain evidence="12">DSM 22701 / CIP 110005 / 3As</strain>
    </source>
</reference>
<feature type="domain" description="PIN" evidence="9">
    <location>
        <begin position="5"/>
        <end position="124"/>
    </location>
</feature>
<dbReference type="Proteomes" id="UP000078599">
    <property type="component" value="Unassembled WGS sequence"/>
</dbReference>
<comment type="function">
    <text evidence="8">Toxic component of a toxin-antitoxin (TA) system. An RNase.</text>
</comment>
<dbReference type="HAMAP" id="MF_00265">
    <property type="entry name" value="VapC_Nob1"/>
    <property type="match status" value="1"/>
</dbReference>
<comment type="similarity">
    <text evidence="7 8">Belongs to the PINc/VapC protein family.</text>
</comment>
<proteinExistence type="inferred from homology"/>
<dbReference type="SUPFAM" id="SSF88723">
    <property type="entry name" value="PIN domain-like"/>
    <property type="match status" value="1"/>
</dbReference>
<reference evidence="10" key="3">
    <citation type="submission" date="2010-07" db="EMBL/GenBank/DDBJ databases">
        <authorList>
            <person name="Genoscope - CEA"/>
        </authorList>
    </citation>
    <scope>NUCLEOTIDE SEQUENCE</scope>
    <source>
        <strain evidence="10">3As</strain>
    </source>
</reference>
<protein>
    <recommendedName>
        <fullName evidence="8">Ribonuclease VapC</fullName>
        <shortName evidence="8">RNase VapC</shortName>
        <ecNumber evidence="8">3.1.-.-</ecNumber>
    </recommendedName>
    <alternativeName>
        <fullName evidence="8">Toxin VapC</fullName>
    </alternativeName>
</protein>
<dbReference type="Pfam" id="PF01850">
    <property type="entry name" value="PIN"/>
    <property type="match status" value="1"/>
</dbReference>
<evidence type="ECO:0000256" key="2">
    <source>
        <dbReference type="ARBA" id="ARBA00022649"/>
    </source>
</evidence>
<evidence type="ECO:0000256" key="3">
    <source>
        <dbReference type="ARBA" id="ARBA00022722"/>
    </source>
</evidence>